<evidence type="ECO:0000256" key="2">
    <source>
        <dbReference type="ARBA" id="ARBA00007092"/>
    </source>
</evidence>
<dbReference type="InterPro" id="IPR004808">
    <property type="entry name" value="AP_endonuc_1"/>
</dbReference>
<dbReference type="Pfam" id="PF03372">
    <property type="entry name" value="Exo_endo_phos"/>
    <property type="match status" value="1"/>
</dbReference>
<evidence type="ECO:0000259" key="6">
    <source>
        <dbReference type="Pfam" id="PF03372"/>
    </source>
</evidence>
<dbReference type="Gene3D" id="3.60.10.10">
    <property type="entry name" value="Endonuclease/exonuclease/phosphatase"/>
    <property type="match status" value="1"/>
</dbReference>
<accession>A0ABW1YCU7</accession>
<dbReference type="Proteomes" id="UP001596297">
    <property type="component" value="Unassembled WGS sequence"/>
</dbReference>
<reference evidence="8" key="1">
    <citation type="journal article" date="2019" name="Int. J. Syst. Evol. Microbiol.">
        <title>The Global Catalogue of Microorganisms (GCM) 10K type strain sequencing project: providing services to taxonomists for standard genome sequencing and annotation.</title>
        <authorList>
            <consortium name="The Broad Institute Genomics Platform"/>
            <consortium name="The Broad Institute Genome Sequencing Center for Infectious Disease"/>
            <person name="Wu L."/>
            <person name="Ma J."/>
        </authorList>
    </citation>
    <scope>NUCLEOTIDE SEQUENCE [LARGE SCALE GENOMIC DNA]</scope>
    <source>
        <strain evidence="8">CGMCC 1.15772</strain>
    </source>
</reference>
<dbReference type="EMBL" id="JBHSWD010000001">
    <property type="protein sequence ID" value="MFC6591267.1"/>
    <property type="molecule type" value="Genomic_DNA"/>
</dbReference>
<protein>
    <submittedName>
        <fullName evidence="7">Exodeoxyribonuclease III</fullName>
        <ecNumber evidence="7">3.1.11.2</ecNumber>
    </submittedName>
</protein>
<proteinExistence type="inferred from homology"/>
<dbReference type="GO" id="GO:0008311">
    <property type="term" value="F:double-stranded DNA 3'-5' DNA exonuclease activity"/>
    <property type="evidence" value="ECO:0007669"/>
    <property type="project" value="UniProtKB-EC"/>
</dbReference>
<evidence type="ECO:0000256" key="5">
    <source>
        <dbReference type="ARBA" id="ARBA00022842"/>
    </source>
</evidence>
<dbReference type="EC" id="3.1.11.2" evidence="7"/>
<keyword evidence="8" id="KW-1185">Reference proteome</keyword>
<dbReference type="SUPFAM" id="SSF56219">
    <property type="entry name" value="DNase I-like"/>
    <property type="match status" value="1"/>
</dbReference>
<evidence type="ECO:0000256" key="1">
    <source>
        <dbReference type="ARBA" id="ARBA00001946"/>
    </source>
</evidence>
<keyword evidence="5" id="KW-0460">Magnesium</keyword>
<gene>
    <name evidence="7" type="ORF">ACFP81_04000</name>
</gene>
<evidence type="ECO:0000313" key="8">
    <source>
        <dbReference type="Proteomes" id="UP001596297"/>
    </source>
</evidence>
<evidence type="ECO:0000256" key="4">
    <source>
        <dbReference type="ARBA" id="ARBA00022801"/>
    </source>
</evidence>
<dbReference type="InterPro" id="IPR036691">
    <property type="entry name" value="Endo/exonu/phosph_ase_sf"/>
</dbReference>
<dbReference type="PANTHER" id="PTHR43250">
    <property type="entry name" value="EXODEOXYRIBONUCLEASE III"/>
    <property type="match status" value="1"/>
</dbReference>
<keyword evidence="4 7" id="KW-0378">Hydrolase</keyword>
<dbReference type="InterPro" id="IPR005135">
    <property type="entry name" value="Endo/exonuclease/phosphatase"/>
</dbReference>
<dbReference type="NCBIfam" id="TIGR00633">
    <property type="entry name" value="xth"/>
    <property type="match status" value="1"/>
</dbReference>
<comment type="caution">
    <text evidence="7">The sequence shown here is derived from an EMBL/GenBank/DDBJ whole genome shotgun (WGS) entry which is preliminary data.</text>
</comment>
<feature type="domain" description="Endonuclease/exonuclease/phosphatase" evidence="6">
    <location>
        <begin position="21"/>
        <end position="254"/>
    </location>
</feature>
<sequence length="264" mass="28889">MLSAVPPAPSSSSSSSLTVTTLNVNGLRAALRKGLADWAAQHQPDVLLLQEVRSDPLPDALADLGYSGAWFPAQRPGYSGVALLSRWPLSEVQLGMQHAAMDAEGRLVSAVVCGVRFASVYLPSGSSGEVRQAFKDRLLTDYQGWAAQQLASGPLVIGGDYNIAHQEIDLKNWRANMKNSGFLPHERAWMSAHLAAGLRDAHRDHLGTRAEYTWWSQRGQAYARDVGWRIDYLLSGHVSLTDVWVDRAARLSDHAPLTGRVWLP</sequence>
<dbReference type="PANTHER" id="PTHR43250:SF2">
    <property type="entry name" value="EXODEOXYRIBONUCLEASE III"/>
    <property type="match status" value="1"/>
</dbReference>
<dbReference type="PROSITE" id="PS51435">
    <property type="entry name" value="AP_NUCLEASE_F1_4"/>
    <property type="match status" value="1"/>
</dbReference>
<keyword evidence="3" id="KW-0479">Metal-binding</keyword>
<dbReference type="RefSeq" id="WP_380083624.1">
    <property type="nucleotide sequence ID" value="NZ_JBHSWD010000001.1"/>
</dbReference>
<evidence type="ECO:0000256" key="3">
    <source>
        <dbReference type="ARBA" id="ARBA00022723"/>
    </source>
</evidence>
<comment type="similarity">
    <text evidence="2">Belongs to the DNA repair enzymes AP/ExoA family.</text>
</comment>
<name>A0ABW1YCU7_9DEIO</name>
<organism evidence="7 8">
    <name type="scientific">Deinococcus lacus</name>
    <dbReference type="NCBI Taxonomy" id="392561"/>
    <lineage>
        <taxon>Bacteria</taxon>
        <taxon>Thermotogati</taxon>
        <taxon>Deinococcota</taxon>
        <taxon>Deinococci</taxon>
        <taxon>Deinococcales</taxon>
        <taxon>Deinococcaceae</taxon>
        <taxon>Deinococcus</taxon>
    </lineage>
</organism>
<dbReference type="InterPro" id="IPR037493">
    <property type="entry name" value="ExoIII-like"/>
</dbReference>
<comment type="cofactor">
    <cofactor evidence="1">
        <name>Mg(2+)</name>
        <dbReference type="ChEBI" id="CHEBI:18420"/>
    </cofactor>
</comment>
<evidence type="ECO:0000313" key="7">
    <source>
        <dbReference type="EMBL" id="MFC6591267.1"/>
    </source>
</evidence>